<feature type="transmembrane region" description="Helical" evidence="12">
    <location>
        <begin position="248"/>
        <end position="271"/>
    </location>
</feature>
<evidence type="ECO:0000256" key="1">
    <source>
        <dbReference type="ARBA" id="ARBA00004651"/>
    </source>
</evidence>
<evidence type="ECO:0000256" key="6">
    <source>
        <dbReference type="ARBA" id="ARBA00022683"/>
    </source>
</evidence>
<dbReference type="SUPFAM" id="SSF55604">
    <property type="entry name" value="Glucose permease domain IIB"/>
    <property type="match status" value="1"/>
</dbReference>
<evidence type="ECO:0000256" key="5">
    <source>
        <dbReference type="ARBA" id="ARBA00022679"/>
    </source>
</evidence>
<evidence type="ECO:0000259" key="13">
    <source>
        <dbReference type="PROSITE" id="PS51098"/>
    </source>
</evidence>
<keyword evidence="2" id="KW-0813">Transport</keyword>
<evidence type="ECO:0000313" key="15">
    <source>
        <dbReference type="EMBL" id="MBW7571584.1"/>
    </source>
</evidence>
<evidence type="ECO:0000256" key="10">
    <source>
        <dbReference type="ARBA" id="ARBA00023136"/>
    </source>
</evidence>
<dbReference type="InterPro" id="IPR010974">
    <property type="entry name" value="PTS_IIBC_nag"/>
</dbReference>
<keyword evidence="5" id="KW-0808">Transferase</keyword>
<comment type="subcellular location">
    <subcellularLocation>
        <location evidence="1">Cell membrane</location>
        <topology evidence="1">Multi-pass membrane protein</topology>
    </subcellularLocation>
</comment>
<evidence type="ECO:0000256" key="7">
    <source>
        <dbReference type="ARBA" id="ARBA00022692"/>
    </source>
</evidence>
<dbReference type="Pfam" id="PF02378">
    <property type="entry name" value="PTS_EIIC"/>
    <property type="match status" value="1"/>
</dbReference>
<dbReference type="InterPro" id="IPR036878">
    <property type="entry name" value="Glu_permease_IIB"/>
</dbReference>
<feature type="transmembrane region" description="Helical" evidence="12">
    <location>
        <begin position="49"/>
        <end position="66"/>
    </location>
</feature>
<feature type="transmembrane region" description="Helical" evidence="12">
    <location>
        <begin position="152"/>
        <end position="172"/>
    </location>
</feature>
<keyword evidence="10 12" id="KW-0472">Membrane</keyword>
<evidence type="ECO:0000256" key="12">
    <source>
        <dbReference type="SAM" id="Phobius"/>
    </source>
</evidence>
<keyword evidence="9 12" id="KW-1133">Transmembrane helix</keyword>
<feature type="transmembrane region" description="Helical" evidence="12">
    <location>
        <begin position="302"/>
        <end position="324"/>
    </location>
</feature>
<feature type="transmembrane region" description="Helical" evidence="12">
    <location>
        <begin position="12"/>
        <end position="29"/>
    </location>
</feature>
<dbReference type="Proteomes" id="UP000719942">
    <property type="component" value="Unassembled WGS sequence"/>
</dbReference>
<feature type="transmembrane region" description="Helical" evidence="12">
    <location>
        <begin position="355"/>
        <end position="376"/>
    </location>
</feature>
<dbReference type="InterPro" id="IPR001996">
    <property type="entry name" value="PTS_IIB_1"/>
</dbReference>
<keyword evidence="7 12" id="KW-0812">Transmembrane</keyword>
<dbReference type="InterPro" id="IPR003352">
    <property type="entry name" value="PTS_EIIC"/>
</dbReference>
<keyword evidence="16" id="KW-1185">Reference proteome</keyword>
<dbReference type="EMBL" id="JAGFNZ010000001">
    <property type="protein sequence ID" value="MBW7571584.1"/>
    <property type="molecule type" value="Genomic_DNA"/>
</dbReference>
<evidence type="ECO:0000313" key="16">
    <source>
        <dbReference type="Proteomes" id="UP000719942"/>
    </source>
</evidence>
<feature type="transmembrane region" description="Helical" evidence="12">
    <location>
        <begin position="114"/>
        <end position="132"/>
    </location>
</feature>
<evidence type="ECO:0000259" key="14">
    <source>
        <dbReference type="PROSITE" id="PS51103"/>
    </source>
</evidence>
<feature type="transmembrane region" description="Helical" evidence="12">
    <location>
        <begin position="278"/>
        <end position="296"/>
    </location>
</feature>
<keyword evidence="4" id="KW-0762">Sugar transport</keyword>
<protein>
    <submittedName>
        <fullName evidence="15">PTS transporter subunit EIIC</fullName>
    </submittedName>
</protein>
<gene>
    <name evidence="15" type="ORF">J5W02_02050</name>
</gene>
<name>A0ABS7DJV5_9FIRM</name>
<keyword evidence="3" id="KW-1003">Cell membrane</keyword>
<keyword evidence="8" id="KW-0418">Kinase</keyword>
<evidence type="ECO:0000256" key="9">
    <source>
        <dbReference type="ARBA" id="ARBA00022989"/>
    </source>
</evidence>
<feature type="active site" description="Phosphocysteine intermediate; for EIIB activity" evidence="11">
    <location>
        <position position="427"/>
    </location>
</feature>
<keyword evidence="6" id="KW-0598">Phosphotransferase system</keyword>
<dbReference type="Gene3D" id="3.30.1360.60">
    <property type="entry name" value="Glucose permease domain IIB"/>
    <property type="match status" value="1"/>
</dbReference>
<dbReference type="Pfam" id="PF00367">
    <property type="entry name" value="PTS_EIIB"/>
    <property type="match status" value="1"/>
</dbReference>
<dbReference type="CDD" id="cd00212">
    <property type="entry name" value="PTS_IIB_glc"/>
    <property type="match status" value="1"/>
</dbReference>
<dbReference type="NCBIfam" id="TIGR00826">
    <property type="entry name" value="EIIB_glc"/>
    <property type="match status" value="1"/>
</dbReference>
<evidence type="ECO:0000256" key="11">
    <source>
        <dbReference type="PROSITE-ProRule" id="PRU00421"/>
    </source>
</evidence>
<evidence type="ECO:0000256" key="4">
    <source>
        <dbReference type="ARBA" id="ARBA00022597"/>
    </source>
</evidence>
<proteinExistence type="predicted"/>
<dbReference type="PROSITE" id="PS51103">
    <property type="entry name" value="PTS_EIIC_TYPE_1"/>
    <property type="match status" value="1"/>
</dbReference>
<feature type="domain" description="PTS EIIC type-1" evidence="14">
    <location>
        <begin position="2"/>
        <end position="388"/>
    </location>
</feature>
<dbReference type="PANTHER" id="PTHR30009">
    <property type="entry name" value="CYTOCHROME C-TYPE SYNTHESIS PROTEIN AND PTS TRANSMEMBRANE COMPONENT"/>
    <property type="match status" value="1"/>
</dbReference>
<feature type="transmembrane region" description="Helical" evidence="12">
    <location>
        <begin position="78"/>
        <end position="102"/>
    </location>
</feature>
<comment type="caution">
    <text evidence="15">The sequence shown here is derived from an EMBL/GenBank/DDBJ whole genome shotgun (WGS) entry which is preliminary data.</text>
</comment>
<dbReference type="InterPro" id="IPR013013">
    <property type="entry name" value="PTS_EIIC_1"/>
</dbReference>
<feature type="domain" description="PTS EIIB type-1" evidence="13">
    <location>
        <begin position="405"/>
        <end position="487"/>
    </location>
</feature>
<dbReference type="NCBIfam" id="TIGR01998">
    <property type="entry name" value="PTS-II-BC-nag"/>
    <property type="match status" value="1"/>
</dbReference>
<sequence length="489" mass="51956">MQKVLAALQKLGKALMLPIASLPIAGLLLRLGQSDMLNIPLLADSGNALFSNLPLLFAIGIAVGLAKDNNGAAGLAGAVAYFVLNAAGQAVNHALQIGSFFMPAAGLPEGITEINMAHFGGIIAGVIAGLCYNRFHSAKLPDWLAFFGGRRFVPIVTGGVSLVLGGLLGTVWPTFQKGLDAAANWMTGSGGLGEFIYGTLNRLLLPFGLHHVVNTAVWFNFGTYTGADGKAVSGDLWRFFAGDPHGGVFTAGFFPIMMFALPAAALAMYVCAKKENKAVVGGALFSVALTAFLTGVTEPIEFMFMFLAPVLFVLHAALTGLSLVVCNMLGIRDSFTFSAGLFDYLINWTKAANGWMIIPVGLVFAVVYFFLFVFFIKKFNLKTPGREDDEETSSFSALVDDQGFDNIAKKYIAALGGAENIKEIDSCITRIRLTLVSNKELNEKDFKALGASGVMKAGTQVTQIIVGTKAELLVDAMKKYLPGHDHATA</sequence>
<evidence type="ECO:0000256" key="3">
    <source>
        <dbReference type="ARBA" id="ARBA00022475"/>
    </source>
</evidence>
<accession>A0ABS7DJV5</accession>
<dbReference type="InterPro" id="IPR018113">
    <property type="entry name" value="PTrfase_EIIB_Cys"/>
</dbReference>
<reference evidence="15 16" key="1">
    <citation type="submission" date="2021-03" db="EMBL/GenBank/DDBJ databases">
        <title>Caproiciproducens sp. nov. isolated from feces of cow.</title>
        <authorList>
            <person name="Choi J.-Y."/>
        </authorList>
    </citation>
    <scope>NUCLEOTIDE SEQUENCE [LARGE SCALE GENOMIC DNA]</scope>
    <source>
        <strain evidence="15 16">AGMB10547</strain>
    </source>
</reference>
<dbReference type="PROSITE" id="PS51098">
    <property type="entry name" value="PTS_EIIB_TYPE_1"/>
    <property type="match status" value="1"/>
</dbReference>
<dbReference type="RefSeq" id="WP_219963985.1">
    <property type="nucleotide sequence ID" value="NZ_JAGFNZ010000001.1"/>
</dbReference>
<dbReference type="InterPro" id="IPR050429">
    <property type="entry name" value="PTS_Glucose_EIICBA"/>
</dbReference>
<organism evidence="15 16">
    <name type="scientific">Caproiciproducens faecalis</name>
    <dbReference type="NCBI Taxonomy" id="2820301"/>
    <lineage>
        <taxon>Bacteria</taxon>
        <taxon>Bacillati</taxon>
        <taxon>Bacillota</taxon>
        <taxon>Clostridia</taxon>
        <taxon>Eubacteriales</taxon>
        <taxon>Acutalibacteraceae</taxon>
        <taxon>Caproiciproducens</taxon>
    </lineage>
</organism>
<dbReference type="PANTHER" id="PTHR30009:SF4">
    <property type="entry name" value="PTS SYSTEM N-ACETYLGLUCOSAMINE-SPECIFIC EIICBA COMPONENT"/>
    <property type="match status" value="1"/>
</dbReference>
<evidence type="ECO:0000256" key="8">
    <source>
        <dbReference type="ARBA" id="ARBA00022777"/>
    </source>
</evidence>
<evidence type="ECO:0000256" key="2">
    <source>
        <dbReference type="ARBA" id="ARBA00022448"/>
    </source>
</evidence>